<proteinExistence type="predicted"/>
<dbReference type="EMBL" id="MN739328">
    <property type="protein sequence ID" value="QHS98911.1"/>
    <property type="molecule type" value="Genomic_DNA"/>
</dbReference>
<dbReference type="SUPFAM" id="SSF52266">
    <property type="entry name" value="SGNH hydrolase"/>
    <property type="match status" value="1"/>
</dbReference>
<evidence type="ECO:0000313" key="1">
    <source>
        <dbReference type="EMBL" id="QHS98911.1"/>
    </source>
</evidence>
<dbReference type="Gene3D" id="3.40.50.1110">
    <property type="entry name" value="SGNH hydrolase"/>
    <property type="match status" value="1"/>
</dbReference>
<protein>
    <recommendedName>
        <fullName evidence="2">SGNH/GDSL hydrolase family protein</fullName>
    </recommendedName>
</protein>
<name>A0A6C0C488_9ZZZZ</name>
<reference evidence="1" key="1">
    <citation type="journal article" date="2020" name="Nature">
        <title>Giant virus diversity and host interactions through global metagenomics.</title>
        <authorList>
            <person name="Schulz F."/>
            <person name="Roux S."/>
            <person name="Paez-Espino D."/>
            <person name="Jungbluth S."/>
            <person name="Walsh D.A."/>
            <person name="Denef V.J."/>
            <person name="McMahon K.D."/>
            <person name="Konstantinidis K.T."/>
            <person name="Eloe-Fadrosh E.A."/>
            <person name="Kyrpides N.C."/>
            <person name="Woyke T."/>
        </authorList>
    </citation>
    <scope>NUCLEOTIDE SEQUENCE</scope>
    <source>
        <strain evidence="1">GVMAG-M-3300020185-18</strain>
    </source>
</reference>
<organism evidence="1">
    <name type="scientific">viral metagenome</name>
    <dbReference type="NCBI Taxonomy" id="1070528"/>
    <lineage>
        <taxon>unclassified sequences</taxon>
        <taxon>metagenomes</taxon>
        <taxon>organismal metagenomes</taxon>
    </lineage>
</organism>
<accession>A0A6C0C488</accession>
<dbReference type="AlphaFoldDB" id="A0A6C0C488"/>
<dbReference type="InterPro" id="IPR036514">
    <property type="entry name" value="SGNH_hydro_sf"/>
</dbReference>
<evidence type="ECO:0008006" key="2">
    <source>
        <dbReference type="Google" id="ProtNLM"/>
    </source>
</evidence>
<sequence>MNISCFGASVTQQKNGYVDFLSNKFNTPINKHGYGGNHLFPCGVSKIVEVLEQNPNVCFIDWFSTGLMHPNDYSKIIKALDTFKYMFSHNNCKLIFLFFPAQRHENRINFYIFLKKYLIENNLHFIDLNNYLTYSKQLISDTVHTTEYGAEKYSEIIYTEFNKIKDKIKIPTNIVKNKYCDIKKININKIFFKNIKLKGKCEILCCEVFVGPNSGYIGIGNDEKRLTWDSYCHYKRKSMKMANILIDGDCTFEILQDEVDRSTCRRSKNDFNKFELDIKIIYYIGEYLEFIDGN</sequence>